<dbReference type="CDD" id="cd00303">
    <property type="entry name" value="retropepsin_like"/>
    <property type="match status" value="1"/>
</dbReference>
<dbReference type="Gene3D" id="3.30.70.270">
    <property type="match status" value="1"/>
</dbReference>
<dbReference type="PANTHER" id="PTHR24559">
    <property type="entry name" value="TRANSPOSON TY3-I GAG-POL POLYPROTEIN"/>
    <property type="match status" value="1"/>
</dbReference>
<dbReference type="Pfam" id="PF00078">
    <property type="entry name" value="RVT_1"/>
    <property type="match status" value="1"/>
</dbReference>
<dbReference type="Gramene" id="GBG62896">
    <property type="protein sequence ID" value="GBG62896"/>
    <property type="gene ID" value="CBR_g34268"/>
</dbReference>
<dbReference type="InterPro" id="IPR043502">
    <property type="entry name" value="DNA/RNA_pol_sf"/>
</dbReference>
<comment type="caution">
    <text evidence="3">The sequence shown here is derived from an EMBL/GenBank/DDBJ whole genome shotgun (WGS) entry which is preliminary data.</text>
</comment>
<evidence type="ECO:0000313" key="4">
    <source>
        <dbReference type="Proteomes" id="UP000265515"/>
    </source>
</evidence>
<dbReference type="InterPro" id="IPR021109">
    <property type="entry name" value="Peptidase_aspartic_dom_sf"/>
</dbReference>
<dbReference type="InterPro" id="IPR043128">
    <property type="entry name" value="Rev_trsase/Diguanyl_cyclase"/>
</dbReference>
<feature type="region of interest" description="Disordered" evidence="1">
    <location>
        <begin position="1"/>
        <end position="22"/>
    </location>
</feature>
<proteinExistence type="predicted"/>
<dbReference type="SUPFAM" id="SSF50630">
    <property type="entry name" value="Acid proteases"/>
    <property type="match status" value="1"/>
</dbReference>
<dbReference type="InterPro" id="IPR053134">
    <property type="entry name" value="RNA-dir_DNA_polymerase"/>
</dbReference>
<dbReference type="PANTHER" id="PTHR24559:SF444">
    <property type="entry name" value="REVERSE TRANSCRIPTASE DOMAIN-CONTAINING PROTEIN"/>
    <property type="match status" value="1"/>
</dbReference>
<feature type="domain" description="Reverse transcriptase" evidence="2">
    <location>
        <begin position="529"/>
        <end position="638"/>
    </location>
</feature>
<name>A0A388JYN8_CHABU</name>
<dbReference type="CDD" id="cd01647">
    <property type="entry name" value="RT_LTR"/>
    <property type="match status" value="1"/>
</dbReference>
<dbReference type="AlphaFoldDB" id="A0A388JYN8"/>
<dbReference type="Proteomes" id="UP000265515">
    <property type="component" value="Unassembled WGS sequence"/>
</dbReference>
<dbReference type="Pfam" id="PF08284">
    <property type="entry name" value="RVP_2"/>
    <property type="match status" value="1"/>
</dbReference>
<gene>
    <name evidence="3" type="ORF">CBR_g34268</name>
</gene>
<keyword evidence="4" id="KW-1185">Reference proteome</keyword>
<sequence>MPTLITEAKQRSNAVTAAEKKKAEAEKARLLVEEQQRQHDEATTRATDEERNIRHEKVFGEERVILTMAAQGRREAETGELRDNGLEISLLLSHLTNLLATCIAQREDIHCLNDVVKDHKASLAQVNSRLQQLEQRPVAATDVTSSNHVDRLHTFEIDVGTLKDGAQLQQVTTQQLEQQIYPAATGPSTSLHESIPKFEANRSTAACRDRNAQHYAHRYTYLSSYAPPTSPTDDEAAVGYILAYITKVAREFRTQWYKDNNAPLLYVRIQVGQASCSALLDSGATRNFMSESCIQRAGLGAQVRRKANATAIKLASIRAQQLIDRYIEAIPVYFAPHACEPVTFDVLDTDFDIILGMPWLASANHTVNFHQRTLTIRDAFGLEVPCTIPLPHPLIRCQVVTAKSFRATCAYEQPGNVGLRFLRTVAVADSSFTGLSSEPRVVRLLDEFADIFESPTGVVPDRPISHEIILEAGVAASKCCIYRMSEEELAVLRAQLDDLLDKGWIRPSSSPYGAPVLFKRRKNKDLQFCIDYHKLNAHTIKNMGPLPCIDDLLEHLGTTQYFSKLDLKSGYHQMSIQPNDRYKSAFNMRYGHFEWVVMPFGLTNAPTTFEVVMDRFSLVYLDDILVYSRTLKDHLEHL</sequence>
<dbReference type="OrthoDB" id="1939491at2759"/>
<dbReference type="EMBL" id="BFEA01000033">
    <property type="protein sequence ID" value="GBG62896.1"/>
    <property type="molecule type" value="Genomic_DNA"/>
</dbReference>
<dbReference type="Gene3D" id="2.40.70.10">
    <property type="entry name" value="Acid Proteases"/>
    <property type="match status" value="1"/>
</dbReference>
<accession>A0A388JYN8</accession>
<dbReference type="Gene3D" id="3.10.10.10">
    <property type="entry name" value="HIV Type 1 Reverse Transcriptase, subunit A, domain 1"/>
    <property type="match status" value="1"/>
</dbReference>
<dbReference type="SUPFAM" id="SSF56672">
    <property type="entry name" value="DNA/RNA polymerases"/>
    <property type="match status" value="1"/>
</dbReference>
<evidence type="ECO:0000259" key="2">
    <source>
        <dbReference type="Pfam" id="PF00078"/>
    </source>
</evidence>
<organism evidence="3 4">
    <name type="scientific">Chara braunii</name>
    <name type="common">Braun's stonewort</name>
    <dbReference type="NCBI Taxonomy" id="69332"/>
    <lineage>
        <taxon>Eukaryota</taxon>
        <taxon>Viridiplantae</taxon>
        <taxon>Streptophyta</taxon>
        <taxon>Charophyceae</taxon>
        <taxon>Charales</taxon>
        <taxon>Characeae</taxon>
        <taxon>Chara</taxon>
    </lineage>
</organism>
<protein>
    <recommendedName>
        <fullName evidence="2">Reverse transcriptase domain-containing protein</fullName>
    </recommendedName>
</protein>
<evidence type="ECO:0000313" key="3">
    <source>
        <dbReference type="EMBL" id="GBG62896.1"/>
    </source>
</evidence>
<evidence type="ECO:0000256" key="1">
    <source>
        <dbReference type="SAM" id="MobiDB-lite"/>
    </source>
</evidence>
<dbReference type="InterPro" id="IPR000477">
    <property type="entry name" value="RT_dom"/>
</dbReference>
<reference evidence="3 4" key="1">
    <citation type="journal article" date="2018" name="Cell">
        <title>The Chara Genome: Secondary Complexity and Implications for Plant Terrestrialization.</title>
        <authorList>
            <person name="Nishiyama T."/>
            <person name="Sakayama H."/>
            <person name="Vries J.D."/>
            <person name="Buschmann H."/>
            <person name="Saint-Marcoux D."/>
            <person name="Ullrich K.K."/>
            <person name="Haas F.B."/>
            <person name="Vanderstraeten L."/>
            <person name="Becker D."/>
            <person name="Lang D."/>
            <person name="Vosolsobe S."/>
            <person name="Rombauts S."/>
            <person name="Wilhelmsson P.K.I."/>
            <person name="Janitza P."/>
            <person name="Kern R."/>
            <person name="Heyl A."/>
            <person name="Rumpler F."/>
            <person name="Villalobos L.I.A.C."/>
            <person name="Clay J.M."/>
            <person name="Skokan R."/>
            <person name="Toyoda A."/>
            <person name="Suzuki Y."/>
            <person name="Kagoshima H."/>
            <person name="Schijlen E."/>
            <person name="Tajeshwar N."/>
            <person name="Catarino B."/>
            <person name="Hetherington A.J."/>
            <person name="Saltykova A."/>
            <person name="Bonnot C."/>
            <person name="Breuninger H."/>
            <person name="Symeonidi A."/>
            <person name="Radhakrishnan G.V."/>
            <person name="Van Nieuwerburgh F."/>
            <person name="Deforce D."/>
            <person name="Chang C."/>
            <person name="Karol K.G."/>
            <person name="Hedrich R."/>
            <person name="Ulvskov P."/>
            <person name="Glockner G."/>
            <person name="Delwiche C.F."/>
            <person name="Petrasek J."/>
            <person name="Van de Peer Y."/>
            <person name="Friml J."/>
            <person name="Beilby M."/>
            <person name="Dolan L."/>
            <person name="Kohara Y."/>
            <person name="Sugano S."/>
            <person name="Fujiyama A."/>
            <person name="Delaux P.-M."/>
            <person name="Quint M."/>
            <person name="TheiBen G."/>
            <person name="Hagemann M."/>
            <person name="Harholt J."/>
            <person name="Dunand C."/>
            <person name="Zachgo S."/>
            <person name="Langdale J."/>
            <person name="Maumus F."/>
            <person name="Straeten D.V.D."/>
            <person name="Gould S.B."/>
            <person name="Rensing S.A."/>
        </authorList>
    </citation>
    <scope>NUCLEOTIDE SEQUENCE [LARGE SCALE GENOMIC DNA]</scope>
    <source>
        <strain evidence="3 4">S276</strain>
    </source>
</reference>